<feature type="region of interest" description="Disordered" evidence="1">
    <location>
        <begin position="71"/>
        <end position="121"/>
    </location>
</feature>
<dbReference type="Proteomes" id="UP000597617">
    <property type="component" value="Unassembled WGS sequence"/>
</dbReference>
<evidence type="ECO:0000313" key="2">
    <source>
        <dbReference type="EMBL" id="MBF9238668.1"/>
    </source>
</evidence>
<evidence type="ECO:0000256" key="1">
    <source>
        <dbReference type="SAM" id="MobiDB-lite"/>
    </source>
</evidence>
<feature type="compositionally biased region" description="Low complexity" evidence="1">
    <location>
        <begin position="76"/>
        <end position="92"/>
    </location>
</feature>
<feature type="compositionally biased region" description="Basic residues" evidence="1">
    <location>
        <begin position="106"/>
        <end position="121"/>
    </location>
</feature>
<keyword evidence="3" id="KW-1185">Reference proteome</keyword>
<proteinExistence type="predicted"/>
<reference evidence="2 3" key="1">
    <citation type="submission" date="2020-11" db="EMBL/GenBank/DDBJ databases">
        <authorList>
            <person name="Kim M.K."/>
        </authorList>
    </citation>
    <scope>NUCLEOTIDE SEQUENCE [LARGE SCALE GENOMIC DNA]</scope>
    <source>
        <strain evidence="2 3">BT683</strain>
    </source>
</reference>
<protein>
    <submittedName>
        <fullName evidence="2">Uncharacterized protein</fullName>
    </submittedName>
</protein>
<dbReference type="RefSeq" id="WP_196283051.1">
    <property type="nucleotide sequence ID" value="NZ_JADQDQ010000007.1"/>
</dbReference>
<dbReference type="EMBL" id="JADQDQ010000007">
    <property type="protein sequence ID" value="MBF9238668.1"/>
    <property type="molecule type" value="Genomic_DNA"/>
</dbReference>
<gene>
    <name evidence="2" type="ORF">I2I05_14785</name>
</gene>
<name>A0ABS0IJV8_9BACT</name>
<evidence type="ECO:0000313" key="3">
    <source>
        <dbReference type="Proteomes" id="UP000597617"/>
    </source>
</evidence>
<accession>A0ABS0IJV8</accession>
<organism evidence="2 3">
    <name type="scientific">Hymenobacter jeongseonensis</name>
    <dbReference type="NCBI Taxonomy" id="2791027"/>
    <lineage>
        <taxon>Bacteria</taxon>
        <taxon>Pseudomonadati</taxon>
        <taxon>Bacteroidota</taxon>
        <taxon>Cytophagia</taxon>
        <taxon>Cytophagales</taxon>
        <taxon>Hymenobacteraceae</taxon>
        <taxon>Hymenobacter</taxon>
    </lineage>
</organism>
<comment type="caution">
    <text evidence="2">The sequence shown here is derived from an EMBL/GenBank/DDBJ whole genome shotgun (WGS) entry which is preliminary data.</text>
</comment>
<sequence>MGKGKKKKKHSNNDPVSEDLLDAAALSVRKFRKVTKEIQKLSTGQKVVGGLALVAAGLAYLAQHDFETEATDANKPATTAPHAHALHAADATPTDEEKAAANGKPHVPRKSRKTPKAKIES</sequence>